<feature type="non-terminal residue" evidence="2">
    <location>
        <position position="1"/>
    </location>
</feature>
<protein>
    <submittedName>
        <fullName evidence="2">Uncharacterized protein</fullName>
    </submittedName>
</protein>
<dbReference type="Proteomes" id="UP001211065">
    <property type="component" value="Unassembled WGS sequence"/>
</dbReference>
<proteinExistence type="predicted"/>
<feature type="region of interest" description="Disordered" evidence="1">
    <location>
        <begin position="1"/>
        <end position="55"/>
    </location>
</feature>
<name>A0AAD5TVR9_9FUNG</name>
<dbReference type="EMBL" id="JADGJW010000837">
    <property type="protein sequence ID" value="KAJ3211387.1"/>
    <property type="molecule type" value="Genomic_DNA"/>
</dbReference>
<comment type="caution">
    <text evidence="2">The sequence shown here is derived from an EMBL/GenBank/DDBJ whole genome shotgun (WGS) entry which is preliminary data.</text>
</comment>
<organism evidence="2 3">
    <name type="scientific">Clydaea vesicula</name>
    <dbReference type="NCBI Taxonomy" id="447962"/>
    <lineage>
        <taxon>Eukaryota</taxon>
        <taxon>Fungi</taxon>
        <taxon>Fungi incertae sedis</taxon>
        <taxon>Chytridiomycota</taxon>
        <taxon>Chytridiomycota incertae sedis</taxon>
        <taxon>Chytridiomycetes</taxon>
        <taxon>Lobulomycetales</taxon>
        <taxon>Lobulomycetaceae</taxon>
        <taxon>Clydaea</taxon>
    </lineage>
</organism>
<feature type="compositionally biased region" description="Basic and acidic residues" evidence="1">
    <location>
        <begin position="7"/>
        <end position="25"/>
    </location>
</feature>
<reference evidence="2" key="1">
    <citation type="submission" date="2020-05" db="EMBL/GenBank/DDBJ databases">
        <title>Phylogenomic resolution of chytrid fungi.</title>
        <authorList>
            <person name="Stajich J.E."/>
            <person name="Amses K."/>
            <person name="Simmons R."/>
            <person name="Seto K."/>
            <person name="Myers J."/>
            <person name="Bonds A."/>
            <person name="Quandt C.A."/>
            <person name="Barry K."/>
            <person name="Liu P."/>
            <person name="Grigoriev I."/>
            <person name="Longcore J.E."/>
            <person name="James T.Y."/>
        </authorList>
    </citation>
    <scope>NUCLEOTIDE SEQUENCE</scope>
    <source>
        <strain evidence="2">JEL0476</strain>
    </source>
</reference>
<keyword evidence="3" id="KW-1185">Reference proteome</keyword>
<evidence type="ECO:0000313" key="3">
    <source>
        <dbReference type="Proteomes" id="UP001211065"/>
    </source>
</evidence>
<evidence type="ECO:0000313" key="2">
    <source>
        <dbReference type="EMBL" id="KAJ3211387.1"/>
    </source>
</evidence>
<dbReference type="AlphaFoldDB" id="A0AAD5TVR9"/>
<accession>A0AAD5TVR9</accession>
<evidence type="ECO:0000256" key="1">
    <source>
        <dbReference type="SAM" id="MobiDB-lite"/>
    </source>
</evidence>
<gene>
    <name evidence="2" type="ORF">HK099_008010</name>
</gene>
<sequence>RNQSVFHELKKQDQKTNCKEKDSRTGSKQSFAVQRIVRNEGGKDDEDQFKGIVDS</sequence>